<protein>
    <submittedName>
        <fullName evidence="2">Uncharacterized protein</fullName>
    </submittedName>
</protein>
<reference evidence="2 3" key="1">
    <citation type="submission" date="2013-09" db="EMBL/GenBank/DDBJ databases">
        <title>Corchorus capsularis genome sequencing.</title>
        <authorList>
            <person name="Alam M."/>
            <person name="Haque M.S."/>
            <person name="Islam M.S."/>
            <person name="Emdad E.M."/>
            <person name="Islam M.M."/>
            <person name="Ahmed B."/>
            <person name="Halim A."/>
            <person name="Hossen Q.M.M."/>
            <person name="Hossain M.Z."/>
            <person name="Ahmed R."/>
            <person name="Khan M.M."/>
            <person name="Islam R."/>
            <person name="Rashid M.M."/>
            <person name="Khan S.A."/>
            <person name="Rahman M.S."/>
            <person name="Alam M."/>
        </authorList>
    </citation>
    <scope>NUCLEOTIDE SEQUENCE [LARGE SCALE GENOMIC DNA]</scope>
    <source>
        <strain evidence="3">cv. CVL-1</strain>
        <tissue evidence="2">Whole seedling</tissue>
    </source>
</reference>
<gene>
    <name evidence="2" type="ORF">CCACVL1_02482</name>
</gene>
<dbReference type="Proteomes" id="UP000188268">
    <property type="component" value="Unassembled WGS sequence"/>
</dbReference>
<evidence type="ECO:0000313" key="2">
    <source>
        <dbReference type="EMBL" id="OMP03259.1"/>
    </source>
</evidence>
<dbReference type="AlphaFoldDB" id="A0A1R3K872"/>
<evidence type="ECO:0000313" key="3">
    <source>
        <dbReference type="Proteomes" id="UP000188268"/>
    </source>
</evidence>
<dbReference type="EMBL" id="AWWV01006090">
    <property type="protein sequence ID" value="OMP03259.1"/>
    <property type="molecule type" value="Genomic_DNA"/>
</dbReference>
<comment type="caution">
    <text evidence="2">The sequence shown here is derived from an EMBL/GenBank/DDBJ whole genome shotgun (WGS) entry which is preliminary data.</text>
</comment>
<keyword evidence="3" id="KW-1185">Reference proteome</keyword>
<dbReference type="Gramene" id="OMP03259">
    <property type="protein sequence ID" value="OMP03259"/>
    <property type="gene ID" value="CCACVL1_02482"/>
</dbReference>
<evidence type="ECO:0000256" key="1">
    <source>
        <dbReference type="SAM" id="MobiDB-lite"/>
    </source>
</evidence>
<accession>A0A1R3K872</accession>
<sequence length="22" mass="2377">MARTNGHSGAVHRQAMASTYET</sequence>
<organism evidence="2 3">
    <name type="scientific">Corchorus capsularis</name>
    <name type="common">Jute</name>
    <dbReference type="NCBI Taxonomy" id="210143"/>
    <lineage>
        <taxon>Eukaryota</taxon>
        <taxon>Viridiplantae</taxon>
        <taxon>Streptophyta</taxon>
        <taxon>Embryophyta</taxon>
        <taxon>Tracheophyta</taxon>
        <taxon>Spermatophyta</taxon>
        <taxon>Magnoliopsida</taxon>
        <taxon>eudicotyledons</taxon>
        <taxon>Gunneridae</taxon>
        <taxon>Pentapetalae</taxon>
        <taxon>rosids</taxon>
        <taxon>malvids</taxon>
        <taxon>Malvales</taxon>
        <taxon>Malvaceae</taxon>
        <taxon>Grewioideae</taxon>
        <taxon>Apeibeae</taxon>
        <taxon>Corchorus</taxon>
    </lineage>
</organism>
<name>A0A1R3K872_COCAP</name>
<proteinExistence type="predicted"/>
<feature type="region of interest" description="Disordered" evidence="1">
    <location>
        <begin position="1"/>
        <end position="22"/>
    </location>
</feature>